<reference evidence="2 3" key="1">
    <citation type="submission" date="2019-02" db="EMBL/GenBank/DDBJ databases">
        <title>Marinobacter halodurans sp. nov., a marine bacterium isolated from sea tidal flat.</title>
        <authorList>
            <person name="Yoo Y."/>
            <person name="Lee D.W."/>
            <person name="Kim B.S."/>
            <person name="Kim J.-J."/>
        </authorList>
    </citation>
    <scope>NUCLEOTIDE SEQUENCE [LARGE SCALE GENOMIC DNA]</scope>
    <source>
        <strain evidence="2 3">YJ-S3-2</strain>
    </source>
</reference>
<dbReference type="Gene3D" id="1.10.12.10">
    <property type="entry name" value="Lyase 2-enoyl-coa Hydratase, Chain A, domain 2"/>
    <property type="match status" value="1"/>
</dbReference>
<dbReference type="InterPro" id="IPR051683">
    <property type="entry name" value="Enoyl-CoA_Hydratase/Isomerase"/>
</dbReference>
<dbReference type="Pfam" id="PF00378">
    <property type="entry name" value="ECH_1"/>
    <property type="match status" value="1"/>
</dbReference>
<accession>A0ABY1ZMD9</accession>
<gene>
    <name evidence="2" type="ORF">EZI54_10270</name>
</gene>
<dbReference type="RefSeq" id="WP_131481648.1">
    <property type="nucleotide sequence ID" value="NZ_SJDL01000013.1"/>
</dbReference>
<dbReference type="SUPFAM" id="SSF52096">
    <property type="entry name" value="ClpP/crotonase"/>
    <property type="match status" value="1"/>
</dbReference>
<evidence type="ECO:0000256" key="1">
    <source>
        <dbReference type="ARBA" id="ARBA00005254"/>
    </source>
</evidence>
<dbReference type="InterPro" id="IPR014748">
    <property type="entry name" value="Enoyl-CoA_hydra_C"/>
</dbReference>
<comment type="caution">
    <text evidence="2">The sequence shown here is derived from an EMBL/GenBank/DDBJ whole genome shotgun (WGS) entry which is preliminary data.</text>
</comment>
<protein>
    <submittedName>
        <fullName evidence="2">Enoyl-CoA hydratase/isomerase family protein</fullName>
        <ecNumber evidence="2">4.2.1.17</ecNumber>
    </submittedName>
</protein>
<evidence type="ECO:0000313" key="3">
    <source>
        <dbReference type="Proteomes" id="UP000313645"/>
    </source>
</evidence>
<proteinExistence type="inferred from homology"/>
<comment type="similarity">
    <text evidence="1">Belongs to the enoyl-CoA hydratase/isomerase family.</text>
</comment>
<organism evidence="2 3">
    <name type="scientific">Marinobacter halodurans</name>
    <dbReference type="NCBI Taxonomy" id="2528979"/>
    <lineage>
        <taxon>Bacteria</taxon>
        <taxon>Pseudomonadati</taxon>
        <taxon>Pseudomonadota</taxon>
        <taxon>Gammaproteobacteria</taxon>
        <taxon>Pseudomonadales</taxon>
        <taxon>Marinobacteraceae</taxon>
        <taxon>Marinobacter</taxon>
    </lineage>
</organism>
<dbReference type="PANTHER" id="PTHR42964:SF1">
    <property type="entry name" value="POLYKETIDE BIOSYNTHESIS ENOYL-COA HYDRATASE PKSH-RELATED"/>
    <property type="match status" value="1"/>
</dbReference>
<dbReference type="Gene3D" id="3.90.226.10">
    <property type="entry name" value="2-enoyl-CoA Hydratase, Chain A, domain 1"/>
    <property type="match status" value="1"/>
</dbReference>
<keyword evidence="3" id="KW-1185">Reference proteome</keyword>
<keyword evidence="2" id="KW-0456">Lyase</keyword>
<sequence>MTEQAVRTETDGRGVTRITLARPNKRNAFNDSVMRDLRAALIAAGDDPSCRVVVLQGDGKHFSAGADLNYMQQTAELSHEANVDDALALAGLMQTLDRLPKPTIARVQGAAFGGALGLICACDIAIATDNARFCLSEARLGLAPAAIGPYVVRAIGPRQARRYFLTTEEIPADDAKQLGIVHEVVAADDIDETINTLAERLLRNGPVALDACKSLVARTQMDGPDDALIRYTAELIAGLRTGDEGQEGLRAFLEKRQPAWIRE</sequence>
<dbReference type="InterPro" id="IPR001753">
    <property type="entry name" value="Enoyl-CoA_hydra/iso"/>
</dbReference>
<dbReference type="CDD" id="cd06558">
    <property type="entry name" value="crotonase-like"/>
    <property type="match status" value="1"/>
</dbReference>
<name>A0ABY1ZMD9_9GAMM</name>
<dbReference type="PANTHER" id="PTHR42964">
    <property type="entry name" value="ENOYL-COA HYDRATASE"/>
    <property type="match status" value="1"/>
</dbReference>
<dbReference type="InterPro" id="IPR029045">
    <property type="entry name" value="ClpP/crotonase-like_dom_sf"/>
</dbReference>
<dbReference type="GO" id="GO:0004300">
    <property type="term" value="F:enoyl-CoA hydratase activity"/>
    <property type="evidence" value="ECO:0007669"/>
    <property type="project" value="UniProtKB-EC"/>
</dbReference>
<evidence type="ECO:0000313" key="2">
    <source>
        <dbReference type="EMBL" id="TBW56021.1"/>
    </source>
</evidence>
<dbReference type="EC" id="4.2.1.17" evidence="2"/>
<dbReference type="EMBL" id="SJDL01000013">
    <property type="protein sequence ID" value="TBW56021.1"/>
    <property type="molecule type" value="Genomic_DNA"/>
</dbReference>
<dbReference type="Proteomes" id="UP000313645">
    <property type="component" value="Unassembled WGS sequence"/>
</dbReference>